<evidence type="ECO:0000256" key="1">
    <source>
        <dbReference type="SAM" id="Phobius"/>
    </source>
</evidence>
<evidence type="ECO:0000313" key="3">
    <source>
        <dbReference type="Proteomes" id="UP000199382"/>
    </source>
</evidence>
<keyword evidence="1" id="KW-1133">Transmembrane helix</keyword>
<keyword evidence="3" id="KW-1185">Reference proteome</keyword>
<proteinExistence type="predicted"/>
<organism evidence="2 3">
    <name type="scientific">Aliiruegeria lutimaris</name>
    <dbReference type="NCBI Taxonomy" id="571298"/>
    <lineage>
        <taxon>Bacteria</taxon>
        <taxon>Pseudomonadati</taxon>
        <taxon>Pseudomonadota</taxon>
        <taxon>Alphaproteobacteria</taxon>
        <taxon>Rhodobacterales</taxon>
        <taxon>Roseobacteraceae</taxon>
        <taxon>Aliiruegeria</taxon>
    </lineage>
</organism>
<reference evidence="2 3" key="1">
    <citation type="submission" date="2016-10" db="EMBL/GenBank/DDBJ databases">
        <authorList>
            <person name="de Groot N.N."/>
        </authorList>
    </citation>
    <scope>NUCLEOTIDE SEQUENCE [LARGE SCALE GENOMIC DNA]</scope>
    <source>
        <strain evidence="2 3">DSM 25294</strain>
    </source>
</reference>
<sequence>MEYRGDCQLQLLFPDMPVSYGVPPRPHEPLMLRTVARGLSNFGFLCFGSIALVLGGVVLPYLLVQLLLGLGRMLGRTAANFMPMP</sequence>
<dbReference type="AlphaFoldDB" id="A0A1G9LMC3"/>
<keyword evidence="1" id="KW-0812">Transmembrane</keyword>
<keyword evidence="1" id="KW-0472">Membrane</keyword>
<name>A0A1G9LMC3_9RHOB</name>
<dbReference type="EMBL" id="FNEK01000099">
    <property type="protein sequence ID" value="SDL62994.1"/>
    <property type="molecule type" value="Genomic_DNA"/>
</dbReference>
<evidence type="ECO:0000313" key="2">
    <source>
        <dbReference type="EMBL" id="SDL62994.1"/>
    </source>
</evidence>
<dbReference type="Proteomes" id="UP000199382">
    <property type="component" value="Unassembled WGS sequence"/>
</dbReference>
<protein>
    <submittedName>
        <fullName evidence="2">Uncharacterized protein</fullName>
    </submittedName>
</protein>
<gene>
    <name evidence="2" type="ORF">SAMN04488026_10994</name>
</gene>
<feature type="transmembrane region" description="Helical" evidence="1">
    <location>
        <begin position="42"/>
        <end position="64"/>
    </location>
</feature>
<accession>A0A1G9LMC3</accession>